<protein>
    <submittedName>
        <fullName evidence="11">Magnesium transporter</fullName>
    </submittedName>
</protein>
<dbReference type="PANTHER" id="PTHR41394">
    <property type="entry name" value="MAGNESIUM TRANSPORTER MGTE"/>
    <property type="match status" value="1"/>
</dbReference>
<evidence type="ECO:0000259" key="10">
    <source>
        <dbReference type="PROSITE" id="PS51371"/>
    </source>
</evidence>
<feature type="transmembrane region" description="Helical" evidence="9">
    <location>
        <begin position="300"/>
        <end position="320"/>
    </location>
</feature>
<dbReference type="GO" id="GO:0016020">
    <property type="term" value="C:membrane"/>
    <property type="evidence" value="ECO:0007669"/>
    <property type="project" value="UniProtKB-SubCell"/>
</dbReference>
<gene>
    <name evidence="11" type="ORF">SAMN05421858_4889</name>
</gene>
<evidence type="ECO:0000256" key="7">
    <source>
        <dbReference type="ARBA" id="ARBA00023136"/>
    </source>
</evidence>
<keyword evidence="8" id="KW-0129">CBS domain</keyword>
<feature type="domain" description="CBS" evidence="10">
    <location>
        <begin position="75"/>
        <end position="132"/>
    </location>
</feature>
<reference evidence="12" key="1">
    <citation type="submission" date="2017-01" db="EMBL/GenBank/DDBJ databases">
        <authorList>
            <person name="Varghese N."/>
            <person name="Submissions S."/>
        </authorList>
    </citation>
    <scope>NUCLEOTIDE SEQUENCE [LARGE SCALE GENOMIC DNA]</scope>
    <source>
        <strain evidence="12">CGMCC 1.7737</strain>
    </source>
</reference>
<keyword evidence="3" id="KW-0813">Transport</keyword>
<feature type="transmembrane region" description="Helical" evidence="9">
    <location>
        <begin position="233"/>
        <end position="255"/>
    </location>
</feature>
<feature type="transmembrane region" description="Helical" evidence="9">
    <location>
        <begin position="262"/>
        <end position="288"/>
    </location>
</feature>
<dbReference type="InterPro" id="IPR046342">
    <property type="entry name" value="CBS_dom_sf"/>
</dbReference>
<dbReference type="EMBL" id="FTNO01000008">
    <property type="protein sequence ID" value="SIR97435.1"/>
    <property type="molecule type" value="Genomic_DNA"/>
</dbReference>
<comment type="subcellular location">
    <subcellularLocation>
        <location evidence="1">Membrane</location>
        <topology evidence="1">Multi-pass membrane protein</topology>
    </subcellularLocation>
</comment>
<dbReference type="InterPro" id="IPR036739">
    <property type="entry name" value="SLC41_membr_dom_sf"/>
</dbReference>
<dbReference type="Pfam" id="PF01769">
    <property type="entry name" value="MgtE"/>
    <property type="match status" value="1"/>
</dbReference>
<organism evidence="11 12">
    <name type="scientific">Haladaptatus litoreus</name>
    <dbReference type="NCBI Taxonomy" id="553468"/>
    <lineage>
        <taxon>Archaea</taxon>
        <taxon>Methanobacteriati</taxon>
        <taxon>Methanobacteriota</taxon>
        <taxon>Stenosarchaea group</taxon>
        <taxon>Halobacteria</taxon>
        <taxon>Halobacteriales</taxon>
        <taxon>Haladaptataceae</taxon>
        <taxon>Haladaptatus</taxon>
    </lineage>
</organism>
<evidence type="ECO:0000256" key="1">
    <source>
        <dbReference type="ARBA" id="ARBA00004141"/>
    </source>
</evidence>
<dbReference type="SUPFAM" id="SSF161093">
    <property type="entry name" value="MgtE membrane domain-like"/>
    <property type="match status" value="1"/>
</dbReference>
<evidence type="ECO:0000313" key="12">
    <source>
        <dbReference type="Proteomes" id="UP000186914"/>
    </source>
</evidence>
<keyword evidence="7 9" id="KW-0472">Membrane</keyword>
<proteinExistence type="inferred from homology"/>
<dbReference type="SUPFAM" id="SSF54631">
    <property type="entry name" value="CBS-domain pair"/>
    <property type="match status" value="1"/>
</dbReference>
<dbReference type="OrthoDB" id="70898at2157"/>
<accession>A0A1N7FB37</accession>
<dbReference type="Gene3D" id="3.10.580.10">
    <property type="entry name" value="CBS-domain"/>
    <property type="match status" value="1"/>
</dbReference>
<dbReference type="Proteomes" id="UP000186914">
    <property type="component" value="Unassembled WGS sequence"/>
</dbReference>
<feature type="transmembrane region" description="Helical" evidence="9">
    <location>
        <begin position="162"/>
        <end position="182"/>
    </location>
</feature>
<dbReference type="PROSITE" id="PS51371">
    <property type="entry name" value="CBS"/>
    <property type="match status" value="1"/>
</dbReference>
<evidence type="ECO:0000256" key="8">
    <source>
        <dbReference type="PROSITE-ProRule" id="PRU00703"/>
    </source>
</evidence>
<evidence type="ECO:0000256" key="3">
    <source>
        <dbReference type="ARBA" id="ARBA00022448"/>
    </source>
</evidence>
<evidence type="ECO:0000256" key="5">
    <source>
        <dbReference type="ARBA" id="ARBA00022842"/>
    </source>
</evidence>
<dbReference type="RefSeq" id="WP_076433407.1">
    <property type="nucleotide sequence ID" value="NZ_FTNO01000008.1"/>
</dbReference>
<dbReference type="AlphaFoldDB" id="A0A1N7FB37"/>
<name>A0A1N7FB37_9EURY</name>
<dbReference type="Pfam" id="PF00571">
    <property type="entry name" value="CBS"/>
    <property type="match status" value="1"/>
</dbReference>
<evidence type="ECO:0000313" key="11">
    <source>
        <dbReference type="EMBL" id="SIR97435.1"/>
    </source>
</evidence>
<keyword evidence="12" id="KW-1185">Reference proteome</keyword>
<evidence type="ECO:0000256" key="6">
    <source>
        <dbReference type="ARBA" id="ARBA00022989"/>
    </source>
</evidence>
<dbReference type="PANTHER" id="PTHR41394:SF5">
    <property type="entry name" value="SLC41A_MGTE INTEGRAL MEMBRANE DOMAIN-CONTAINING PROTEIN"/>
    <property type="match status" value="1"/>
</dbReference>
<dbReference type="InterPro" id="IPR000644">
    <property type="entry name" value="CBS_dom"/>
</dbReference>
<evidence type="ECO:0000256" key="2">
    <source>
        <dbReference type="ARBA" id="ARBA00009749"/>
    </source>
</evidence>
<keyword evidence="6 9" id="KW-1133">Transmembrane helix</keyword>
<comment type="similarity">
    <text evidence="2">Belongs to the SLC41A transporter family.</text>
</comment>
<evidence type="ECO:0000256" key="9">
    <source>
        <dbReference type="SAM" id="Phobius"/>
    </source>
</evidence>
<dbReference type="InterPro" id="IPR006667">
    <property type="entry name" value="SLC41_membr_dom"/>
</dbReference>
<dbReference type="Gene3D" id="1.10.357.20">
    <property type="entry name" value="SLC41 divalent cation transporters, integral membrane domain"/>
    <property type="match status" value="1"/>
</dbReference>
<sequence>MVPGAVDRTITSITSTKIPTCQSGDTVAAILEQLVGNQWESADTIYVLKDRRLIGRIDITNLLQAADTTHASRLMERAKARMHPDADREHAVFLAVKEDRDEIPVVDGDGRLIGAVTSQAIIDTMHREHLESALLSAGIQKTGIKITDLASARVRFAVRSRAPWLLFGLVVGLFLSVISSQFEATLRETIALAFFPPVIAYIADSVGTQSEAIAVRAFAVMDIDYGPYLLRELFIGLIIGSMIGVLGGLGATFIAGSLQIGVVVGLSLFVSSAVATLLASLIPIGFILLDVDPALGSGPLATALQDIISIVIYFLFALTLL</sequence>
<keyword evidence="5" id="KW-0460">Magnesium</keyword>
<keyword evidence="4 9" id="KW-0812">Transmembrane</keyword>
<dbReference type="GO" id="GO:0008324">
    <property type="term" value="F:monoatomic cation transmembrane transporter activity"/>
    <property type="evidence" value="ECO:0007669"/>
    <property type="project" value="InterPro"/>
</dbReference>
<evidence type="ECO:0000256" key="4">
    <source>
        <dbReference type="ARBA" id="ARBA00022692"/>
    </source>
</evidence>